<dbReference type="Proteomes" id="UP001597557">
    <property type="component" value="Unassembled WGS sequence"/>
</dbReference>
<dbReference type="RefSeq" id="WP_377180970.1">
    <property type="nucleotide sequence ID" value="NZ_JBHUPD010000001.1"/>
</dbReference>
<evidence type="ECO:0000313" key="1">
    <source>
        <dbReference type="EMBL" id="MFD2870861.1"/>
    </source>
</evidence>
<keyword evidence="2" id="KW-1185">Reference proteome</keyword>
<accession>A0ABW5Y6D8</accession>
<reference evidence="2" key="1">
    <citation type="journal article" date="2019" name="Int. J. Syst. Evol. Microbiol.">
        <title>The Global Catalogue of Microorganisms (GCM) 10K type strain sequencing project: providing services to taxonomists for standard genome sequencing and annotation.</title>
        <authorList>
            <consortium name="The Broad Institute Genomics Platform"/>
            <consortium name="The Broad Institute Genome Sequencing Center for Infectious Disease"/>
            <person name="Wu L."/>
            <person name="Ma J."/>
        </authorList>
    </citation>
    <scope>NUCLEOTIDE SEQUENCE [LARGE SCALE GENOMIC DNA]</scope>
    <source>
        <strain evidence="2">KCTC 22437</strain>
    </source>
</reference>
<organism evidence="1 2">
    <name type="scientific">Mucilaginibacter ximonensis</name>
    <dbReference type="NCBI Taxonomy" id="538021"/>
    <lineage>
        <taxon>Bacteria</taxon>
        <taxon>Pseudomonadati</taxon>
        <taxon>Bacteroidota</taxon>
        <taxon>Sphingobacteriia</taxon>
        <taxon>Sphingobacteriales</taxon>
        <taxon>Sphingobacteriaceae</taxon>
        <taxon>Mucilaginibacter</taxon>
    </lineage>
</organism>
<name>A0ABW5Y6D8_9SPHI</name>
<evidence type="ECO:0000313" key="2">
    <source>
        <dbReference type="Proteomes" id="UP001597557"/>
    </source>
</evidence>
<comment type="caution">
    <text evidence="1">The sequence shown here is derived from an EMBL/GenBank/DDBJ whole genome shotgun (WGS) entry which is preliminary data.</text>
</comment>
<protein>
    <submittedName>
        <fullName evidence="1">Uncharacterized protein</fullName>
    </submittedName>
</protein>
<dbReference type="EMBL" id="JBHUPD010000001">
    <property type="protein sequence ID" value="MFD2870861.1"/>
    <property type="molecule type" value="Genomic_DNA"/>
</dbReference>
<sequence length="680" mass="76004">MNDLQLYIDDQLVDLTDDSPIALTFQINNLAEVKNQQGNTSNQFKLPLTQNNRRILGFPDDVAFCQDKPYKKYQAKLVQDGLEIIPYGICELNSIEQDMANVTILSGNVDFFDAIDGHLYEMGDSTSAWHSPLWKNYDHDWTLENVAKSQNKTDGWIYPVVDYGNFTDDPAQTINVTTLRPGFFIKSAIDLLVKTTGYKATGSLLKDPLYPLLIAQFSNGSWEHGSDYQNQPDILSCTASNNNNIELDHPNNNNPTGLFIFGAVSDPSNQYRNGIFTAAKRGVYTITAYFPKIYMSGRITGDPTNLDVSINIYTSGHQETATTLNFNWDAGNYNRTGTGSNVHGNITTTNQTLSCQQELAEGDSVEINYTWRGGNPSHFTVYPGAAFTVKAQNNVVKYTQRVQCERIFPDISQKDLLKDVLQRFGIICQADNASRTISFNSFRDIINNIPKAKNWSTKCLDQGKSISFQLGGYAQSNTLKYKTDDAITPTGFADDVIKVKDTTLAASADLFESQYAPSLNRPYIGGTVAQIKMIDTDNGDDFSIGVSPRILIDQKLNINSLGKSVTFTDGSKQLIVNDVISTPYFYKPDGPYSLCFGDMPAAGHNATLPGLRSKYYPELEKILQQTKKVLRYFLLTPRDNLELDLLVPIYLEQDSAYYYINKIDSWRKGQPTKVELVKLG</sequence>
<proteinExistence type="predicted"/>
<gene>
    <name evidence="1" type="ORF">ACFS5N_00185</name>
</gene>